<name>U4LRQ4_PYROM</name>
<dbReference type="EMBL" id="HF936636">
    <property type="protein sequence ID" value="CCX34841.1"/>
    <property type="molecule type" value="Genomic_DNA"/>
</dbReference>
<organism evidence="2 3">
    <name type="scientific">Pyronema omphalodes (strain CBS 100304)</name>
    <name type="common">Pyronema confluens</name>
    <dbReference type="NCBI Taxonomy" id="1076935"/>
    <lineage>
        <taxon>Eukaryota</taxon>
        <taxon>Fungi</taxon>
        <taxon>Dikarya</taxon>
        <taxon>Ascomycota</taxon>
        <taxon>Pezizomycotina</taxon>
        <taxon>Pezizomycetes</taxon>
        <taxon>Pezizales</taxon>
        <taxon>Pyronemataceae</taxon>
        <taxon>Pyronema</taxon>
    </lineage>
</organism>
<accession>U4LRQ4</accession>
<feature type="compositionally biased region" description="Basic and acidic residues" evidence="1">
    <location>
        <begin position="20"/>
        <end position="32"/>
    </location>
</feature>
<evidence type="ECO:0000313" key="3">
    <source>
        <dbReference type="Proteomes" id="UP000018144"/>
    </source>
</evidence>
<sequence>MIQTVLTLPSLSQKHKTVHNKREPDPSERLEKRREVKREVRLVSWTKLVELVIKDGLKTIPESWRRDK</sequence>
<dbReference type="Proteomes" id="UP000018144">
    <property type="component" value="Unassembled WGS sequence"/>
</dbReference>
<protein>
    <submittedName>
        <fullName evidence="2">Uncharacterized protein</fullName>
    </submittedName>
</protein>
<reference evidence="2 3" key="1">
    <citation type="journal article" date="2013" name="PLoS Genet.">
        <title>The genome and development-dependent transcriptomes of Pyronema confluens: a window into fungal evolution.</title>
        <authorList>
            <person name="Traeger S."/>
            <person name="Altegoer F."/>
            <person name="Freitag M."/>
            <person name="Gabaldon T."/>
            <person name="Kempken F."/>
            <person name="Kumar A."/>
            <person name="Marcet-Houben M."/>
            <person name="Poggeler S."/>
            <person name="Stajich J.E."/>
            <person name="Nowrousian M."/>
        </authorList>
    </citation>
    <scope>NUCLEOTIDE SEQUENCE [LARGE SCALE GENOMIC DNA]</scope>
    <source>
        <strain evidence="3">CBS 100304</strain>
        <tissue evidence="2">Vegetative mycelium</tissue>
    </source>
</reference>
<dbReference type="AlphaFoldDB" id="U4LRQ4"/>
<evidence type="ECO:0000313" key="2">
    <source>
        <dbReference type="EMBL" id="CCX34841.1"/>
    </source>
</evidence>
<feature type="compositionally biased region" description="Polar residues" evidence="1">
    <location>
        <begin position="1"/>
        <end position="12"/>
    </location>
</feature>
<evidence type="ECO:0000256" key="1">
    <source>
        <dbReference type="SAM" id="MobiDB-lite"/>
    </source>
</evidence>
<proteinExistence type="predicted"/>
<feature type="region of interest" description="Disordered" evidence="1">
    <location>
        <begin position="1"/>
        <end position="32"/>
    </location>
</feature>
<keyword evidence="3" id="KW-1185">Reference proteome</keyword>
<gene>
    <name evidence="2" type="ORF">PCON_04359</name>
</gene>